<dbReference type="EMBL" id="KN836110">
    <property type="protein sequence ID" value="KIK32795.1"/>
    <property type="molecule type" value="Genomic_DNA"/>
</dbReference>
<proteinExistence type="predicted"/>
<sequence length="254" mass="29113">MSLIILKQTLYACLNLLTPRTSPEGHQLLRVISTYLQLDSLISLDVHTEGTLAAIEAELLIFDTELKVKCFLKLKVDWNFPKTHLWKHVVRDIRRKGAARNYSTRPNEKLHGPLKDTYHHRTNGKDVAGQILRVDHHKFALMLLRERVDAVDERNRLQALGNNLPDEDDVAVAFSGHVKLGAPTQNPLSILDLENRSAVDRSFQAFRRKFTEFINTSLPTYGHQLTNWITFPADYQVCTSIFKSSFLLIYYADS</sequence>
<reference evidence="2" key="2">
    <citation type="submission" date="2015-01" db="EMBL/GenBank/DDBJ databases">
        <title>Evolutionary Origins and Diversification of the Mycorrhizal Mutualists.</title>
        <authorList>
            <consortium name="DOE Joint Genome Institute"/>
            <consortium name="Mycorrhizal Genomics Consortium"/>
            <person name="Kohler A."/>
            <person name="Kuo A."/>
            <person name="Nagy L.G."/>
            <person name="Floudas D."/>
            <person name="Copeland A."/>
            <person name="Barry K.W."/>
            <person name="Cichocki N."/>
            <person name="Veneault-Fourrey C."/>
            <person name="LaButti K."/>
            <person name="Lindquist E.A."/>
            <person name="Lipzen A."/>
            <person name="Lundell T."/>
            <person name="Morin E."/>
            <person name="Murat C."/>
            <person name="Riley R."/>
            <person name="Ohm R."/>
            <person name="Sun H."/>
            <person name="Tunlid A."/>
            <person name="Henrissat B."/>
            <person name="Grigoriev I.V."/>
            <person name="Hibbett D.S."/>
            <person name="Martin F."/>
        </authorList>
    </citation>
    <scope>NUCLEOTIDE SEQUENCE [LARGE SCALE GENOMIC DNA]</scope>
    <source>
        <strain evidence="2">UH-Slu-Lm8-n1</strain>
    </source>
</reference>
<gene>
    <name evidence="1" type="ORF">CY34DRAFT_100726</name>
</gene>
<protein>
    <submittedName>
        <fullName evidence="1">Uncharacterized protein</fullName>
    </submittedName>
</protein>
<keyword evidence="2" id="KW-1185">Reference proteome</keyword>
<dbReference type="Proteomes" id="UP000054485">
    <property type="component" value="Unassembled WGS sequence"/>
</dbReference>
<evidence type="ECO:0000313" key="1">
    <source>
        <dbReference type="EMBL" id="KIK32795.1"/>
    </source>
</evidence>
<accession>A0A0C9Z5Q7</accession>
<dbReference type="AlphaFoldDB" id="A0A0C9Z5Q7"/>
<dbReference type="OrthoDB" id="3239511at2759"/>
<dbReference type="STRING" id="930992.A0A0C9Z5Q7"/>
<evidence type="ECO:0000313" key="2">
    <source>
        <dbReference type="Proteomes" id="UP000054485"/>
    </source>
</evidence>
<reference evidence="1 2" key="1">
    <citation type="submission" date="2014-04" db="EMBL/GenBank/DDBJ databases">
        <authorList>
            <consortium name="DOE Joint Genome Institute"/>
            <person name="Kuo A."/>
            <person name="Ruytinx J."/>
            <person name="Rineau F."/>
            <person name="Colpaert J."/>
            <person name="Kohler A."/>
            <person name="Nagy L.G."/>
            <person name="Floudas D."/>
            <person name="Copeland A."/>
            <person name="Barry K.W."/>
            <person name="Cichocki N."/>
            <person name="Veneault-Fourrey C."/>
            <person name="LaButti K."/>
            <person name="Lindquist E.A."/>
            <person name="Lipzen A."/>
            <person name="Lundell T."/>
            <person name="Morin E."/>
            <person name="Murat C."/>
            <person name="Sun H."/>
            <person name="Tunlid A."/>
            <person name="Henrissat B."/>
            <person name="Grigoriev I.V."/>
            <person name="Hibbett D.S."/>
            <person name="Martin F."/>
            <person name="Nordberg H.P."/>
            <person name="Cantor M.N."/>
            <person name="Hua S.X."/>
        </authorList>
    </citation>
    <scope>NUCLEOTIDE SEQUENCE [LARGE SCALE GENOMIC DNA]</scope>
    <source>
        <strain evidence="1 2">UH-Slu-Lm8-n1</strain>
    </source>
</reference>
<dbReference type="InParanoid" id="A0A0C9Z5Q7"/>
<dbReference type="HOGENOM" id="CLU_009122_3_0_1"/>
<name>A0A0C9Z5Q7_9AGAM</name>
<organism evidence="1 2">
    <name type="scientific">Suillus luteus UH-Slu-Lm8-n1</name>
    <dbReference type="NCBI Taxonomy" id="930992"/>
    <lineage>
        <taxon>Eukaryota</taxon>
        <taxon>Fungi</taxon>
        <taxon>Dikarya</taxon>
        <taxon>Basidiomycota</taxon>
        <taxon>Agaricomycotina</taxon>
        <taxon>Agaricomycetes</taxon>
        <taxon>Agaricomycetidae</taxon>
        <taxon>Boletales</taxon>
        <taxon>Suillineae</taxon>
        <taxon>Suillaceae</taxon>
        <taxon>Suillus</taxon>
    </lineage>
</organism>